<comment type="caution">
    <text evidence="2">The sequence shown here is derived from an EMBL/GenBank/DDBJ whole genome shotgun (WGS) entry which is preliminary data.</text>
</comment>
<keyword evidence="1" id="KW-0812">Transmembrane</keyword>
<dbReference type="Proteomes" id="UP000624279">
    <property type="component" value="Unassembled WGS sequence"/>
</dbReference>
<sequence length="110" mass="11998">MRTFLLHPSLHGALSFAVFLAVAAISSDMNAGFWCTFFLSALSAWFRPCYFQFVFGALLALLLSGLVSFLLIDGSSALTMLPLIAVVFASACLCGFVGVRFVRWAFGRFL</sequence>
<dbReference type="EMBL" id="JACOGA010000004">
    <property type="protein sequence ID" value="MBC3872994.1"/>
    <property type="molecule type" value="Genomic_DNA"/>
</dbReference>
<reference evidence="2 3" key="1">
    <citation type="submission" date="2020-08" db="EMBL/GenBank/DDBJ databases">
        <title>Novel species isolated from subtropical streams in China.</title>
        <authorList>
            <person name="Lu H."/>
        </authorList>
    </citation>
    <scope>NUCLEOTIDE SEQUENCE [LARGE SCALE GENOMIC DNA]</scope>
    <source>
        <strain evidence="2 3">LX15W</strain>
    </source>
</reference>
<proteinExistence type="predicted"/>
<evidence type="ECO:0000313" key="2">
    <source>
        <dbReference type="EMBL" id="MBC3872994.1"/>
    </source>
</evidence>
<feature type="transmembrane region" description="Helical" evidence="1">
    <location>
        <begin position="51"/>
        <end position="72"/>
    </location>
</feature>
<evidence type="ECO:0000256" key="1">
    <source>
        <dbReference type="SAM" id="Phobius"/>
    </source>
</evidence>
<keyword evidence="3" id="KW-1185">Reference proteome</keyword>
<name>A0ABR6Y9Z8_9BURK</name>
<accession>A0ABR6Y9Z8</accession>
<dbReference type="RefSeq" id="WP_186941040.1">
    <property type="nucleotide sequence ID" value="NZ_JACOGA010000004.1"/>
</dbReference>
<organism evidence="2 3">
    <name type="scientific">Undibacterium flavidum</name>
    <dbReference type="NCBI Taxonomy" id="2762297"/>
    <lineage>
        <taxon>Bacteria</taxon>
        <taxon>Pseudomonadati</taxon>
        <taxon>Pseudomonadota</taxon>
        <taxon>Betaproteobacteria</taxon>
        <taxon>Burkholderiales</taxon>
        <taxon>Oxalobacteraceae</taxon>
        <taxon>Undibacterium</taxon>
    </lineage>
</organism>
<keyword evidence="1" id="KW-1133">Transmembrane helix</keyword>
<evidence type="ECO:0000313" key="3">
    <source>
        <dbReference type="Proteomes" id="UP000624279"/>
    </source>
</evidence>
<protein>
    <recommendedName>
        <fullName evidence="4">Integron gene cassette protein</fullName>
    </recommendedName>
</protein>
<gene>
    <name evidence="2" type="ORF">H8K55_05305</name>
</gene>
<evidence type="ECO:0008006" key="4">
    <source>
        <dbReference type="Google" id="ProtNLM"/>
    </source>
</evidence>
<feature type="transmembrane region" description="Helical" evidence="1">
    <location>
        <begin position="78"/>
        <end position="102"/>
    </location>
</feature>
<keyword evidence="1" id="KW-0472">Membrane</keyword>
<feature type="transmembrane region" description="Helical" evidence="1">
    <location>
        <begin position="12"/>
        <end position="39"/>
    </location>
</feature>